<evidence type="ECO:0000313" key="1">
    <source>
        <dbReference type="EMBL" id="KAJ3473271.1"/>
    </source>
</evidence>
<organism evidence="1 2">
    <name type="scientific">Lecanicillium saksenae</name>
    <dbReference type="NCBI Taxonomy" id="468837"/>
    <lineage>
        <taxon>Eukaryota</taxon>
        <taxon>Fungi</taxon>
        <taxon>Dikarya</taxon>
        <taxon>Ascomycota</taxon>
        <taxon>Pezizomycotina</taxon>
        <taxon>Sordariomycetes</taxon>
        <taxon>Hypocreomycetidae</taxon>
        <taxon>Hypocreales</taxon>
        <taxon>Cordycipitaceae</taxon>
        <taxon>Lecanicillium</taxon>
    </lineage>
</organism>
<gene>
    <name evidence="1" type="ORF">NLG97_g10408</name>
</gene>
<evidence type="ECO:0000313" key="2">
    <source>
        <dbReference type="Proteomes" id="UP001148737"/>
    </source>
</evidence>
<sequence>MSTYGVKLPTIASMRVGILVASGSSSSVAQGKAIKDGFKDAKVFASTIGEKTVPGVDKALSAVDGTVFDAVIVADGAEALFADGARSTFLPAGPAGTDHHGRLPLGQAAGTGPGIYVESDVGAVVKDVKEGLATFKFLDRIALDEDK</sequence>
<proteinExistence type="predicted"/>
<dbReference type="Proteomes" id="UP001148737">
    <property type="component" value="Unassembled WGS sequence"/>
</dbReference>
<keyword evidence="2" id="KW-1185">Reference proteome</keyword>
<protein>
    <submittedName>
        <fullName evidence="1">Uncharacterized protein</fullName>
    </submittedName>
</protein>
<comment type="caution">
    <text evidence="1">The sequence shown here is derived from an EMBL/GenBank/DDBJ whole genome shotgun (WGS) entry which is preliminary data.</text>
</comment>
<name>A0ACC1QEZ4_9HYPO</name>
<dbReference type="EMBL" id="JANAKD010002586">
    <property type="protein sequence ID" value="KAJ3473271.1"/>
    <property type="molecule type" value="Genomic_DNA"/>
</dbReference>
<accession>A0ACC1QEZ4</accession>
<reference evidence="1" key="1">
    <citation type="submission" date="2022-07" db="EMBL/GenBank/DDBJ databases">
        <title>Genome Sequence of Lecanicillium saksenae.</title>
        <authorList>
            <person name="Buettner E."/>
        </authorList>
    </citation>
    <scope>NUCLEOTIDE SEQUENCE</scope>
    <source>
        <strain evidence="1">VT-O1</strain>
    </source>
</reference>